<dbReference type="SUPFAM" id="SSF51735">
    <property type="entry name" value="NAD(P)-binding Rossmann-fold domains"/>
    <property type="match status" value="1"/>
</dbReference>
<evidence type="ECO:0000313" key="2">
    <source>
        <dbReference type="EMBL" id="KAJ9611351.1"/>
    </source>
</evidence>
<dbReference type="Proteomes" id="UP001172673">
    <property type="component" value="Unassembled WGS sequence"/>
</dbReference>
<reference evidence="2" key="1">
    <citation type="submission" date="2022-10" db="EMBL/GenBank/DDBJ databases">
        <title>Culturing micro-colonial fungi from biological soil crusts in the Mojave desert and describing Neophaeococcomyces mojavensis, and introducing the new genera and species Taxawa tesnikishii.</title>
        <authorList>
            <person name="Kurbessoian T."/>
            <person name="Stajich J.E."/>
        </authorList>
    </citation>
    <scope>NUCLEOTIDE SEQUENCE</scope>
    <source>
        <strain evidence="2">TK_41</strain>
    </source>
</reference>
<evidence type="ECO:0000259" key="1">
    <source>
        <dbReference type="Pfam" id="PF08659"/>
    </source>
</evidence>
<organism evidence="2 3">
    <name type="scientific">Cladophialophora chaetospira</name>
    <dbReference type="NCBI Taxonomy" id="386627"/>
    <lineage>
        <taxon>Eukaryota</taxon>
        <taxon>Fungi</taxon>
        <taxon>Dikarya</taxon>
        <taxon>Ascomycota</taxon>
        <taxon>Pezizomycotina</taxon>
        <taxon>Eurotiomycetes</taxon>
        <taxon>Chaetothyriomycetidae</taxon>
        <taxon>Chaetothyriales</taxon>
        <taxon>Herpotrichiellaceae</taxon>
        <taxon>Cladophialophora</taxon>
    </lineage>
</organism>
<dbReference type="EMBL" id="JAPDRK010000006">
    <property type="protein sequence ID" value="KAJ9611351.1"/>
    <property type="molecule type" value="Genomic_DNA"/>
</dbReference>
<feature type="domain" description="Ketoreductase (KR)" evidence="1">
    <location>
        <begin position="1"/>
        <end position="83"/>
    </location>
</feature>
<sequence length="85" mass="9118">MARNLASSGAKYLAFASRSGGTTPDQKKLVADLRSQEGLDARVFQCDIADEPALWFTISQITAGMSKVTGMIFGAMALHDRILPT</sequence>
<comment type="caution">
    <text evidence="2">The sequence shown here is derived from an EMBL/GenBank/DDBJ whole genome shotgun (WGS) entry which is preliminary data.</text>
</comment>
<accession>A0AA38XDA3</accession>
<dbReference type="Pfam" id="PF08659">
    <property type="entry name" value="KR"/>
    <property type="match status" value="1"/>
</dbReference>
<gene>
    <name evidence="2" type="ORF">H2200_004535</name>
</gene>
<name>A0AA38XDA3_9EURO</name>
<dbReference type="AlphaFoldDB" id="A0AA38XDA3"/>
<evidence type="ECO:0000313" key="3">
    <source>
        <dbReference type="Proteomes" id="UP001172673"/>
    </source>
</evidence>
<proteinExistence type="predicted"/>
<protein>
    <recommendedName>
        <fullName evidence="1">Ketoreductase (KR) domain-containing protein</fullName>
    </recommendedName>
</protein>
<keyword evidence="3" id="KW-1185">Reference proteome</keyword>
<dbReference type="Gene3D" id="3.40.50.720">
    <property type="entry name" value="NAD(P)-binding Rossmann-like Domain"/>
    <property type="match status" value="1"/>
</dbReference>
<dbReference type="InterPro" id="IPR013968">
    <property type="entry name" value="PKS_KR"/>
</dbReference>
<dbReference type="InterPro" id="IPR036291">
    <property type="entry name" value="NAD(P)-bd_dom_sf"/>
</dbReference>